<dbReference type="Proteomes" id="UP000627573">
    <property type="component" value="Unassembled WGS sequence"/>
</dbReference>
<keyword evidence="1" id="KW-0812">Transmembrane</keyword>
<dbReference type="EMBL" id="JAECSB010000097">
    <property type="protein sequence ID" value="MBH5147241.1"/>
    <property type="molecule type" value="Genomic_DNA"/>
</dbReference>
<feature type="transmembrane region" description="Helical" evidence="1">
    <location>
        <begin position="110"/>
        <end position="132"/>
    </location>
</feature>
<evidence type="ECO:0008006" key="4">
    <source>
        <dbReference type="Google" id="ProtNLM"/>
    </source>
</evidence>
<dbReference type="RefSeq" id="WP_042951969.1">
    <property type="nucleotide sequence ID" value="NZ_JADOEI010000007.1"/>
</dbReference>
<evidence type="ECO:0000256" key="1">
    <source>
        <dbReference type="SAM" id="Phobius"/>
    </source>
</evidence>
<keyword evidence="1" id="KW-0472">Membrane</keyword>
<comment type="caution">
    <text evidence="2">The sequence shown here is derived from an EMBL/GenBank/DDBJ whole genome shotgun (WGS) entry which is preliminary data.</text>
</comment>
<proteinExistence type="predicted"/>
<gene>
    <name evidence="2" type="ORF">I3517_32025</name>
</gene>
<keyword evidence="3" id="KW-1185">Reference proteome</keyword>
<organism evidence="2 3">
    <name type="scientific">Rhodococcus erythropolis</name>
    <name type="common">Arthrobacter picolinophilus</name>
    <dbReference type="NCBI Taxonomy" id="1833"/>
    <lineage>
        <taxon>Bacteria</taxon>
        <taxon>Bacillati</taxon>
        <taxon>Actinomycetota</taxon>
        <taxon>Actinomycetes</taxon>
        <taxon>Mycobacteriales</taxon>
        <taxon>Nocardiaceae</taxon>
        <taxon>Rhodococcus</taxon>
        <taxon>Rhodococcus erythropolis group</taxon>
    </lineage>
</organism>
<accession>A0A0C2ZU23</accession>
<feature type="transmembrane region" description="Helical" evidence="1">
    <location>
        <begin position="12"/>
        <end position="33"/>
    </location>
</feature>
<evidence type="ECO:0000313" key="2">
    <source>
        <dbReference type="EMBL" id="MBH5147241.1"/>
    </source>
</evidence>
<name>A0A0C2ZU23_RHOER</name>
<evidence type="ECO:0000313" key="3">
    <source>
        <dbReference type="Proteomes" id="UP000627573"/>
    </source>
</evidence>
<sequence>MATQPHGQSITPAWKVFTAIGFAGVVGAAVTYFRDGSTLAIIGGMVILAIGLPLTVWSILRMLRENRGHRLHWWRTPPVKPRNVDLSRAVGIPTTIFGALAIWLNTAGSAPWWLAAIFTAILIALFGATVAVHNIRLSQRN</sequence>
<dbReference type="AlphaFoldDB" id="A0A0C2ZU23"/>
<feature type="transmembrane region" description="Helical" evidence="1">
    <location>
        <begin position="39"/>
        <end position="63"/>
    </location>
</feature>
<reference evidence="2 3" key="1">
    <citation type="submission" date="2020-12" db="EMBL/GenBank/DDBJ databases">
        <title>Draft genome sequence of furan degrading bacterial strain FUR100.</title>
        <authorList>
            <person name="Woiski C."/>
        </authorList>
    </citation>
    <scope>NUCLEOTIDE SEQUENCE [LARGE SCALE GENOMIC DNA]</scope>
    <source>
        <strain evidence="2 3">FUR100</strain>
    </source>
</reference>
<protein>
    <recommendedName>
        <fullName evidence="4">DUF2178 domain-containing protein</fullName>
    </recommendedName>
</protein>
<feature type="transmembrane region" description="Helical" evidence="1">
    <location>
        <begin position="84"/>
        <end position="104"/>
    </location>
</feature>
<keyword evidence="1" id="KW-1133">Transmembrane helix</keyword>